<dbReference type="PIRSF" id="PIRSF001365">
    <property type="entry name" value="DHDPS"/>
    <property type="match status" value="1"/>
</dbReference>
<dbReference type="AlphaFoldDB" id="A0A1Y5SRP2"/>
<evidence type="ECO:0000256" key="1">
    <source>
        <dbReference type="ARBA" id="ARBA00023239"/>
    </source>
</evidence>
<dbReference type="EMBL" id="FWFL01000005">
    <property type="protein sequence ID" value="SLN45439.1"/>
    <property type="molecule type" value="Genomic_DNA"/>
</dbReference>
<evidence type="ECO:0000256" key="3">
    <source>
        <dbReference type="PIRSR" id="PIRSR001365-1"/>
    </source>
</evidence>
<keyword evidence="1 2" id="KW-0456">Lyase</keyword>
<evidence type="ECO:0000313" key="5">
    <source>
        <dbReference type="EMBL" id="SLN45439.1"/>
    </source>
</evidence>
<reference evidence="5 6" key="1">
    <citation type="submission" date="2017-03" db="EMBL/GenBank/DDBJ databases">
        <authorList>
            <person name="Afonso C.L."/>
            <person name="Miller P.J."/>
            <person name="Scott M.A."/>
            <person name="Spackman E."/>
            <person name="Goraichik I."/>
            <person name="Dimitrov K.M."/>
            <person name="Suarez D.L."/>
            <person name="Swayne D.E."/>
        </authorList>
    </citation>
    <scope>NUCLEOTIDE SEQUENCE [LARGE SCALE GENOMIC DNA]</scope>
    <source>
        <strain evidence="5 6">CECT 8287</strain>
    </source>
</reference>
<dbReference type="CDD" id="cd00408">
    <property type="entry name" value="DHDPS-like"/>
    <property type="match status" value="1"/>
</dbReference>
<feature type="active site" description="Proton donor/acceptor" evidence="3">
    <location>
        <position position="142"/>
    </location>
</feature>
<dbReference type="InterPro" id="IPR013785">
    <property type="entry name" value="Aldolase_TIM"/>
</dbReference>
<evidence type="ECO:0000256" key="2">
    <source>
        <dbReference type="PIRNR" id="PIRNR001365"/>
    </source>
</evidence>
<accession>A0A1Y5SRP2</accession>
<dbReference type="SUPFAM" id="SSF51569">
    <property type="entry name" value="Aldolase"/>
    <property type="match status" value="1"/>
</dbReference>
<dbReference type="PRINTS" id="PR00146">
    <property type="entry name" value="DHPICSNTHASE"/>
</dbReference>
<feature type="binding site" evidence="4">
    <location>
        <position position="49"/>
    </location>
    <ligand>
        <name>pyruvate</name>
        <dbReference type="ChEBI" id="CHEBI:15361"/>
    </ligand>
</feature>
<feature type="active site" description="Schiff-base intermediate with substrate" evidence="3">
    <location>
        <position position="172"/>
    </location>
</feature>
<organism evidence="5 6">
    <name type="scientific">Roseovarius litorisediminis</name>
    <dbReference type="NCBI Taxonomy" id="1312363"/>
    <lineage>
        <taxon>Bacteria</taxon>
        <taxon>Pseudomonadati</taxon>
        <taxon>Pseudomonadota</taxon>
        <taxon>Alphaproteobacteria</taxon>
        <taxon>Rhodobacterales</taxon>
        <taxon>Roseobacteraceae</taxon>
        <taxon>Roseovarius</taxon>
    </lineage>
</organism>
<dbReference type="PANTHER" id="PTHR12128:SF67">
    <property type="entry name" value="BLR3884 PROTEIN"/>
    <property type="match status" value="1"/>
</dbReference>
<dbReference type="Pfam" id="PF00701">
    <property type="entry name" value="DHDPS"/>
    <property type="match status" value="1"/>
</dbReference>
<dbReference type="RefSeq" id="WP_085892535.1">
    <property type="nucleotide sequence ID" value="NZ_FWFL01000005.1"/>
</dbReference>
<dbReference type="EC" id="4.3.3.7" evidence="5"/>
<dbReference type="Gene3D" id="3.20.20.70">
    <property type="entry name" value="Aldolase class I"/>
    <property type="match status" value="1"/>
</dbReference>
<dbReference type="GO" id="GO:0008840">
    <property type="term" value="F:4-hydroxy-tetrahydrodipicolinate synthase activity"/>
    <property type="evidence" value="ECO:0007669"/>
    <property type="project" value="UniProtKB-EC"/>
</dbReference>
<dbReference type="OrthoDB" id="9782828at2"/>
<dbReference type="InterPro" id="IPR002220">
    <property type="entry name" value="DapA-like"/>
</dbReference>
<sequence>MTDDRFRGVITPILTPYNDDASISKELYLYHAASCLAGGAHYLSPFGTTGEALSNSIRERMEALEALIDSGSARPDQLMPGTGLCSLEDTLTLCRHAVEMGCAAVMTLPPFFYVTAGDDGMYRYFSQLIEGVGSGALKICLYNIPQNTGIGISPALAGRLNKAFPDTVVAYKDSSGNWGNTQAVIEAAPGISVFPGSESFMLQAMKLGGGGCISASCNSNVTAIRKMYDLAAAGNWDAAEAALAPINAHRQAIQAGGLIPALKSLKAHQSGDHRWLNLRAPLDNADPDAYAPLTATLPAA</sequence>
<evidence type="ECO:0000313" key="6">
    <source>
        <dbReference type="Proteomes" id="UP000193827"/>
    </source>
</evidence>
<evidence type="ECO:0000256" key="4">
    <source>
        <dbReference type="PIRSR" id="PIRSR001365-2"/>
    </source>
</evidence>
<comment type="similarity">
    <text evidence="2">Belongs to the DapA family.</text>
</comment>
<proteinExistence type="inferred from homology"/>
<protein>
    <submittedName>
        <fullName evidence="5">4-hydroxy-tetrahydrodipicolinate synthase</fullName>
        <ecNumber evidence="5">4.3.3.7</ecNumber>
    </submittedName>
</protein>
<feature type="binding site" evidence="4">
    <location>
        <position position="213"/>
    </location>
    <ligand>
        <name>pyruvate</name>
        <dbReference type="ChEBI" id="CHEBI:15361"/>
    </ligand>
</feature>
<keyword evidence="6" id="KW-1185">Reference proteome</keyword>
<dbReference type="Proteomes" id="UP000193827">
    <property type="component" value="Unassembled WGS sequence"/>
</dbReference>
<name>A0A1Y5SRP2_9RHOB</name>
<dbReference type="PANTHER" id="PTHR12128">
    <property type="entry name" value="DIHYDRODIPICOLINATE SYNTHASE"/>
    <property type="match status" value="1"/>
</dbReference>
<gene>
    <name evidence="5" type="primary">dapA_3</name>
    <name evidence="5" type="ORF">PEL8287_02329</name>
</gene>
<dbReference type="SMART" id="SM01130">
    <property type="entry name" value="DHDPS"/>
    <property type="match status" value="1"/>
</dbReference>